<dbReference type="Proteomes" id="UP000283644">
    <property type="component" value="Unassembled WGS sequence"/>
</dbReference>
<keyword evidence="2" id="KW-1133">Transmembrane helix</keyword>
<comment type="caution">
    <text evidence="3">The sequence shown here is derived from an EMBL/GenBank/DDBJ whole genome shotgun (WGS) entry which is preliminary data.</text>
</comment>
<accession>A0A417XXU4</accession>
<evidence type="ECO:0000313" key="4">
    <source>
        <dbReference type="Proteomes" id="UP000283644"/>
    </source>
</evidence>
<dbReference type="RefSeq" id="WP_118927270.1">
    <property type="nucleotide sequence ID" value="NZ_QXGH01000027.1"/>
</dbReference>
<feature type="region of interest" description="Disordered" evidence="1">
    <location>
        <begin position="66"/>
        <end position="101"/>
    </location>
</feature>
<keyword evidence="2" id="KW-0472">Membrane</keyword>
<keyword evidence="4" id="KW-1185">Reference proteome</keyword>
<evidence type="ECO:0000256" key="1">
    <source>
        <dbReference type="SAM" id="MobiDB-lite"/>
    </source>
</evidence>
<feature type="transmembrane region" description="Helical" evidence="2">
    <location>
        <begin position="42"/>
        <end position="62"/>
    </location>
</feature>
<dbReference type="EMBL" id="QXGH01000027">
    <property type="protein sequence ID" value="RHW24967.1"/>
    <property type="molecule type" value="Genomic_DNA"/>
</dbReference>
<evidence type="ECO:0000313" key="3">
    <source>
        <dbReference type="EMBL" id="RHW24967.1"/>
    </source>
</evidence>
<evidence type="ECO:0000256" key="2">
    <source>
        <dbReference type="SAM" id="Phobius"/>
    </source>
</evidence>
<organism evidence="3 4">
    <name type="scientific">Nocardioides immobilis</name>
    <dbReference type="NCBI Taxonomy" id="2049295"/>
    <lineage>
        <taxon>Bacteria</taxon>
        <taxon>Bacillati</taxon>
        <taxon>Actinomycetota</taxon>
        <taxon>Actinomycetes</taxon>
        <taxon>Propionibacteriales</taxon>
        <taxon>Nocardioidaceae</taxon>
        <taxon>Nocardioides</taxon>
    </lineage>
</organism>
<proteinExistence type="predicted"/>
<reference evidence="3 4" key="1">
    <citation type="submission" date="2018-09" db="EMBL/GenBank/DDBJ databases">
        <title>Genome sequencing of Nocardioides immobilis CCTCC AB 2017083 for comparison to Nocardioides silvaticus.</title>
        <authorList>
            <person name="Li C."/>
            <person name="Wang G."/>
        </authorList>
    </citation>
    <scope>NUCLEOTIDE SEQUENCE [LARGE SCALE GENOMIC DNA]</scope>
    <source>
        <strain evidence="3 4">CCTCC AB 2017083</strain>
    </source>
</reference>
<keyword evidence="2" id="KW-0812">Transmembrane</keyword>
<sequence length="271" mass="28825">MSPHRKITDQGVAGLPIAEGRAELLEEIMTSTSTTQRTSRGLLVPLAAAAAVVAVAGGAWALTTGDDPDIAPRESGFGSDPSAPVASTSEPAGTPTGKGQDTCVVSYAEGATPPATDGPEFKKCETVILEEQQPGDVVEDERYQRPPRPVLITANGWEVDGVYNMDLDWTGPGDAEVHLTWVQTEAEPFAYDRYQRRGERIDILGLVGRLTGFTEQGKDYQVLFTSPVQNGGPGLLLETSSLGPAEFRALVESLQWVSLAEYDAVVRPAVG</sequence>
<gene>
    <name evidence="3" type="ORF">D0Z08_21205</name>
</gene>
<protein>
    <submittedName>
        <fullName evidence="3">Uncharacterized protein</fullName>
    </submittedName>
</protein>
<dbReference type="AlphaFoldDB" id="A0A417XXU4"/>
<name>A0A417XXU4_9ACTN</name>